<feature type="region of interest" description="Disordered" evidence="4">
    <location>
        <begin position="159"/>
        <end position="222"/>
    </location>
</feature>
<accession>A0ABV0PBU0</accession>
<keyword evidence="6" id="KW-1185">Reference proteome</keyword>
<sequence length="222" mass="23136">MEDWAAEEWNDDDSVSETKVFTSSSAPAAENHIAPGQSLDLASLLQKPGVGGREPPSSSSTQSLVFTNSHHHQQPPPSRNTTSSTSYAHAALVKNTVFLSVSSFVISLHSLSHANNRRSITSLSLLSQSSVLGAGFGDLGQAKRSQPSAGAQILEQLKGPGLGQLPSSQAAPAVSTQGNNTSIGRLPGLGAPVPPPSSSSWDMKASESSTASLSSQFSRKWF</sequence>
<protein>
    <submittedName>
        <fullName evidence="5">Uncharacterized protein</fullName>
    </submittedName>
</protein>
<proteinExistence type="predicted"/>
<dbReference type="PANTHER" id="PTHR16308:SF19">
    <property type="entry name" value="UBIQUITIN-ASSOCIATED PROTEIN 2"/>
    <property type="match status" value="1"/>
</dbReference>
<feature type="compositionally biased region" description="Acidic residues" evidence="4">
    <location>
        <begin position="1"/>
        <end position="15"/>
    </location>
</feature>
<evidence type="ECO:0000256" key="3">
    <source>
        <dbReference type="ARBA" id="ARBA00022553"/>
    </source>
</evidence>
<evidence type="ECO:0000313" key="6">
    <source>
        <dbReference type="Proteomes" id="UP001476798"/>
    </source>
</evidence>
<keyword evidence="3" id="KW-0597">Phosphoprotein</keyword>
<comment type="subcellular location">
    <subcellularLocation>
        <location evidence="1">Cytoplasm</location>
    </subcellularLocation>
</comment>
<feature type="compositionally biased region" description="Polar residues" evidence="4">
    <location>
        <begin position="17"/>
        <end position="26"/>
    </location>
</feature>
<keyword evidence="2" id="KW-0963">Cytoplasm</keyword>
<feature type="region of interest" description="Disordered" evidence="4">
    <location>
        <begin position="1"/>
        <end position="85"/>
    </location>
</feature>
<feature type="compositionally biased region" description="Polar residues" evidence="4">
    <location>
        <begin position="56"/>
        <end position="68"/>
    </location>
</feature>
<evidence type="ECO:0000256" key="4">
    <source>
        <dbReference type="SAM" id="MobiDB-lite"/>
    </source>
</evidence>
<feature type="compositionally biased region" description="Polar residues" evidence="4">
    <location>
        <begin position="165"/>
        <end position="183"/>
    </location>
</feature>
<gene>
    <name evidence="5" type="ORF">GOODEAATRI_006326</name>
</gene>
<comment type="caution">
    <text evidence="5">The sequence shown here is derived from an EMBL/GenBank/DDBJ whole genome shotgun (WGS) entry which is preliminary data.</text>
</comment>
<reference evidence="5 6" key="1">
    <citation type="submission" date="2021-06" db="EMBL/GenBank/DDBJ databases">
        <authorList>
            <person name="Palmer J.M."/>
        </authorList>
    </citation>
    <scope>NUCLEOTIDE SEQUENCE [LARGE SCALE GENOMIC DNA]</scope>
    <source>
        <strain evidence="5 6">GA_2019</strain>
        <tissue evidence="5">Muscle</tissue>
    </source>
</reference>
<dbReference type="EMBL" id="JAHRIO010070266">
    <property type="protein sequence ID" value="MEQ2180931.1"/>
    <property type="molecule type" value="Genomic_DNA"/>
</dbReference>
<dbReference type="InterPro" id="IPR051833">
    <property type="entry name" value="TC-DDR_regulator"/>
</dbReference>
<name>A0ABV0PBU0_9TELE</name>
<feature type="compositionally biased region" description="Low complexity" evidence="4">
    <location>
        <begin position="206"/>
        <end position="222"/>
    </location>
</feature>
<evidence type="ECO:0000256" key="1">
    <source>
        <dbReference type="ARBA" id="ARBA00004496"/>
    </source>
</evidence>
<evidence type="ECO:0000313" key="5">
    <source>
        <dbReference type="EMBL" id="MEQ2180931.1"/>
    </source>
</evidence>
<evidence type="ECO:0000256" key="2">
    <source>
        <dbReference type="ARBA" id="ARBA00022490"/>
    </source>
</evidence>
<organism evidence="5 6">
    <name type="scientific">Goodea atripinnis</name>
    <dbReference type="NCBI Taxonomy" id="208336"/>
    <lineage>
        <taxon>Eukaryota</taxon>
        <taxon>Metazoa</taxon>
        <taxon>Chordata</taxon>
        <taxon>Craniata</taxon>
        <taxon>Vertebrata</taxon>
        <taxon>Euteleostomi</taxon>
        <taxon>Actinopterygii</taxon>
        <taxon>Neopterygii</taxon>
        <taxon>Teleostei</taxon>
        <taxon>Neoteleostei</taxon>
        <taxon>Acanthomorphata</taxon>
        <taxon>Ovalentaria</taxon>
        <taxon>Atherinomorphae</taxon>
        <taxon>Cyprinodontiformes</taxon>
        <taxon>Goodeidae</taxon>
        <taxon>Goodea</taxon>
    </lineage>
</organism>
<dbReference type="Proteomes" id="UP001476798">
    <property type="component" value="Unassembled WGS sequence"/>
</dbReference>
<dbReference type="PANTHER" id="PTHR16308">
    <property type="entry name" value="UBIQUITIN ASSOCIATED PROTEIN 2-LIKE/LINGERER"/>
    <property type="match status" value="1"/>
</dbReference>